<dbReference type="Gene3D" id="3.30.450.20">
    <property type="entry name" value="PAS domain"/>
    <property type="match status" value="1"/>
</dbReference>
<dbReference type="Gene3D" id="3.40.50.2300">
    <property type="match status" value="1"/>
</dbReference>
<comment type="catalytic activity">
    <reaction evidence="1">
        <text>ATP + protein L-histidine = ADP + protein N-phospho-L-histidine.</text>
        <dbReference type="EC" id="2.7.13.3"/>
    </reaction>
</comment>
<keyword evidence="12" id="KW-1133">Transmembrane helix</keyword>
<dbReference type="CDD" id="cd17546">
    <property type="entry name" value="REC_hyHK_CKI1_RcsC-like"/>
    <property type="match status" value="1"/>
</dbReference>
<evidence type="ECO:0000256" key="3">
    <source>
        <dbReference type="ARBA" id="ARBA00022553"/>
    </source>
</evidence>
<dbReference type="InterPro" id="IPR001789">
    <property type="entry name" value="Sig_transdc_resp-reg_receiver"/>
</dbReference>
<dbReference type="SUPFAM" id="SSF55874">
    <property type="entry name" value="ATPase domain of HSP90 chaperone/DNA topoisomerase II/histidine kinase"/>
    <property type="match status" value="1"/>
</dbReference>
<dbReference type="CDD" id="cd16922">
    <property type="entry name" value="HATPase_EvgS-ArcB-TorS-like"/>
    <property type="match status" value="1"/>
</dbReference>
<gene>
    <name evidence="17" type="ORF">KDA27_20210</name>
</gene>
<evidence type="ECO:0000256" key="5">
    <source>
        <dbReference type="ARBA" id="ARBA00022741"/>
    </source>
</evidence>
<dbReference type="PROSITE" id="PS50113">
    <property type="entry name" value="PAC"/>
    <property type="match status" value="1"/>
</dbReference>
<dbReference type="InterPro" id="IPR003018">
    <property type="entry name" value="GAF"/>
</dbReference>
<dbReference type="InterPro" id="IPR000700">
    <property type="entry name" value="PAS-assoc_C"/>
</dbReference>
<keyword evidence="12" id="KW-0472">Membrane</keyword>
<accession>A0A956NJD1</accession>
<dbReference type="PANTHER" id="PTHR45339:SF1">
    <property type="entry name" value="HYBRID SIGNAL TRANSDUCTION HISTIDINE KINASE J"/>
    <property type="match status" value="1"/>
</dbReference>
<dbReference type="Pfam" id="PF01590">
    <property type="entry name" value="GAF"/>
    <property type="match status" value="1"/>
</dbReference>
<dbReference type="Gene3D" id="3.30.565.10">
    <property type="entry name" value="Histidine kinase-like ATPase, C-terminal domain"/>
    <property type="match status" value="1"/>
</dbReference>
<sequence>MGDAPPESAPRFRATYALMGVVLGLLFPICTALYEVYVTDYSFLEVLLGRSNRLMLIIETAPLVLGIVFYRLGRRRELIAEEVRLGTCVALAEVQEEIEFYKSGLDRIASVSMTEPSGRITYANDMFLETSGYSREELMGRTHRILNSKEHPSEFFQQMWETITSGQVWRGDICNRSKDGQLYWVDSTIIPMMDPDGSIHQYASIRLDISERKHNELALLRAYQEQGIINFLLRIPVAASVSLHEALETALAKIISVPWLSLLSRGGIFLAQDGELNLFVSMGLGREVESRCAKIASGQCLCGRAFAGRQPLHASCVDERHEVHYEGMAPHGHYNVPILNNGVPLGVLVVYLPHGHQRHEPDVAFLQACCDVLGTLIAAHRNETALVRARDEAESATQAKARFLANMSHEIRTPMNGIIGMANLLGGDVVDPTSAERVRIIQNCGNSLLTLIDELLDFSKLEVDKIELERIPFNLMKTIDEVIELFAPRASEKGIALTARHAPTVPAGILGDSSRFRQIVNNLVSNAIKFTSAGSVDISTSAIRTSGSSWTVQVAVRDTGLGIPADVQPRLFQSFSQVDASTTRRFGGSGLGLAISKGLCEKMGGNMWVESEEGKGSTFTFTLEAEECAPVAPAMDSDPFSTEDAAMGQRAPLRILLVDDNRINLLVAAGLLKRLGYEADQATNGLEALDQLEERPYDLILMDCHMPEMDGFEATERIIAKYGDLRPRIVALTASTLQEDVDRCYACRMDDVLGKPIRVPALSEVLRATPRLEEARGQEDVA</sequence>
<dbReference type="PROSITE" id="PS50110">
    <property type="entry name" value="RESPONSE_REGULATORY"/>
    <property type="match status" value="1"/>
</dbReference>
<dbReference type="CDD" id="cd00130">
    <property type="entry name" value="PAS"/>
    <property type="match status" value="1"/>
</dbReference>
<dbReference type="PANTHER" id="PTHR45339">
    <property type="entry name" value="HYBRID SIGNAL TRANSDUCTION HISTIDINE KINASE J"/>
    <property type="match status" value="1"/>
</dbReference>
<keyword evidence="8" id="KW-0902">Two-component regulatory system</keyword>
<dbReference type="Pfam" id="PF02518">
    <property type="entry name" value="HATPase_c"/>
    <property type="match status" value="1"/>
</dbReference>
<dbReference type="EMBL" id="JAGQHS010000145">
    <property type="protein sequence ID" value="MCA9758129.1"/>
    <property type="molecule type" value="Genomic_DNA"/>
</dbReference>
<dbReference type="InterPro" id="IPR001610">
    <property type="entry name" value="PAC"/>
</dbReference>
<dbReference type="InterPro" id="IPR029016">
    <property type="entry name" value="GAF-like_dom_sf"/>
</dbReference>
<feature type="transmembrane region" description="Helical" evidence="12">
    <location>
        <begin position="12"/>
        <end position="34"/>
    </location>
</feature>
<dbReference type="SMART" id="SM00448">
    <property type="entry name" value="REC"/>
    <property type="match status" value="1"/>
</dbReference>
<evidence type="ECO:0000259" key="16">
    <source>
        <dbReference type="PROSITE" id="PS50113"/>
    </source>
</evidence>
<evidence type="ECO:0000256" key="2">
    <source>
        <dbReference type="ARBA" id="ARBA00012438"/>
    </source>
</evidence>
<dbReference type="Pfam" id="PF00072">
    <property type="entry name" value="Response_reg"/>
    <property type="match status" value="1"/>
</dbReference>
<dbReference type="InterPro" id="IPR003661">
    <property type="entry name" value="HisK_dim/P_dom"/>
</dbReference>
<evidence type="ECO:0000256" key="8">
    <source>
        <dbReference type="ARBA" id="ARBA00023012"/>
    </source>
</evidence>
<dbReference type="GO" id="GO:0005524">
    <property type="term" value="F:ATP binding"/>
    <property type="evidence" value="ECO:0007669"/>
    <property type="project" value="UniProtKB-KW"/>
</dbReference>
<feature type="modified residue" description="4-aspartylphosphate" evidence="11">
    <location>
        <position position="703"/>
    </location>
</feature>
<evidence type="ECO:0000256" key="6">
    <source>
        <dbReference type="ARBA" id="ARBA00022777"/>
    </source>
</evidence>
<evidence type="ECO:0000256" key="11">
    <source>
        <dbReference type="PROSITE-ProRule" id="PRU00169"/>
    </source>
</evidence>
<feature type="domain" description="PAS" evidence="15">
    <location>
        <begin position="111"/>
        <end position="154"/>
    </location>
</feature>
<dbReference type="SMART" id="SM00388">
    <property type="entry name" value="HisKA"/>
    <property type="match status" value="1"/>
</dbReference>
<dbReference type="Proteomes" id="UP000739538">
    <property type="component" value="Unassembled WGS sequence"/>
</dbReference>
<dbReference type="PRINTS" id="PR00344">
    <property type="entry name" value="BCTRLSENSOR"/>
</dbReference>
<dbReference type="InterPro" id="IPR035965">
    <property type="entry name" value="PAS-like_dom_sf"/>
</dbReference>
<comment type="subunit">
    <text evidence="9">At low DSF concentrations, interacts with RpfF.</text>
</comment>
<dbReference type="InterPro" id="IPR005467">
    <property type="entry name" value="His_kinase_dom"/>
</dbReference>
<dbReference type="InterPro" id="IPR004358">
    <property type="entry name" value="Sig_transdc_His_kin-like_C"/>
</dbReference>
<feature type="domain" description="Histidine kinase" evidence="13">
    <location>
        <begin position="406"/>
        <end position="627"/>
    </location>
</feature>
<keyword evidence="12" id="KW-0812">Transmembrane</keyword>
<dbReference type="FunFam" id="3.30.565.10:FF:000010">
    <property type="entry name" value="Sensor histidine kinase RcsC"/>
    <property type="match status" value="1"/>
</dbReference>
<keyword evidence="4" id="KW-0808">Transferase</keyword>
<dbReference type="GO" id="GO:0000155">
    <property type="term" value="F:phosphorelay sensor kinase activity"/>
    <property type="evidence" value="ECO:0007669"/>
    <property type="project" value="InterPro"/>
</dbReference>
<dbReference type="SMART" id="SM00065">
    <property type="entry name" value="GAF"/>
    <property type="match status" value="1"/>
</dbReference>
<dbReference type="AlphaFoldDB" id="A0A956NJD1"/>
<dbReference type="SUPFAM" id="SSF47384">
    <property type="entry name" value="Homodimeric domain of signal transducing histidine kinase"/>
    <property type="match status" value="1"/>
</dbReference>
<keyword evidence="5" id="KW-0547">Nucleotide-binding</keyword>
<dbReference type="InterPro" id="IPR036890">
    <property type="entry name" value="HATPase_C_sf"/>
</dbReference>
<dbReference type="SMART" id="SM00086">
    <property type="entry name" value="PAC"/>
    <property type="match status" value="1"/>
</dbReference>
<feature type="domain" description="PAC" evidence="16">
    <location>
        <begin position="167"/>
        <end position="221"/>
    </location>
</feature>
<dbReference type="EC" id="2.7.13.3" evidence="2"/>
<dbReference type="FunFam" id="1.10.287.130:FF:000002">
    <property type="entry name" value="Two-component osmosensing histidine kinase"/>
    <property type="match status" value="1"/>
</dbReference>
<feature type="transmembrane region" description="Helical" evidence="12">
    <location>
        <begin position="54"/>
        <end position="72"/>
    </location>
</feature>
<evidence type="ECO:0000259" key="14">
    <source>
        <dbReference type="PROSITE" id="PS50110"/>
    </source>
</evidence>
<dbReference type="CDD" id="cd00082">
    <property type="entry name" value="HisKA"/>
    <property type="match status" value="1"/>
</dbReference>
<evidence type="ECO:0000313" key="18">
    <source>
        <dbReference type="Proteomes" id="UP000739538"/>
    </source>
</evidence>
<keyword evidence="6" id="KW-0418">Kinase</keyword>
<dbReference type="InterPro" id="IPR011006">
    <property type="entry name" value="CheY-like_superfamily"/>
</dbReference>
<evidence type="ECO:0000256" key="4">
    <source>
        <dbReference type="ARBA" id="ARBA00022679"/>
    </source>
</evidence>
<evidence type="ECO:0000313" key="17">
    <source>
        <dbReference type="EMBL" id="MCA9758129.1"/>
    </source>
</evidence>
<protein>
    <recommendedName>
        <fullName evidence="10">Sensory/regulatory protein RpfC</fullName>
        <ecNumber evidence="2">2.7.13.3</ecNumber>
    </recommendedName>
</protein>
<reference evidence="17" key="2">
    <citation type="journal article" date="2021" name="Microbiome">
        <title>Successional dynamics and alternative stable states in a saline activated sludge microbial community over 9 years.</title>
        <authorList>
            <person name="Wang Y."/>
            <person name="Ye J."/>
            <person name="Ju F."/>
            <person name="Liu L."/>
            <person name="Boyd J.A."/>
            <person name="Deng Y."/>
            <person name="Parks D.H."/>
            <person name="Jiang X."/>
            <person name="Yin X."/>
            <person name="Woodcroft B.J."/>
            <person name="Tyson G.W."/>
            <person name="Hugenholtz P."/>
            <person name="Polz M.F."/>
            <person name="Zhang T."/>
        </authorList>
    </citation>
    <scope>NUCLEOTIDE SEQUENCE</scope>
    <source>
        <strain evidence="17">HKST-UBA02</strain>
    </source>
</reference>
<feature type="domain" description="Response regulatory" evidence="14">
    <location>
        <begin position="654"/>
        <end position="770"/>
    </location>
</feature>
<reference evidence="17" key="1">
    <citation type="submission" date="2020-04" db="EMBL/GenBank/DDBJ databases">
        <authorList>
            <person name="Zhang T."/>
        </authorList>
    </citation>
    <scope>NUCLEOTIDE SEQUENCE</scope>
    <source>
        <strain evidence="17">HKST-UBA02</strain>
    </source>
</reference>
<organism evidence="17 18">
    <name type="scientific">Eiseniibacteriota bacterium</name>
    <dbReference type="NCBI Taxonomy" id="2212470"/>
    <lineage>
        <taxon>Bacteria</taxon>
        <taxon>Candidatus Eiseniibacteriota</taxon>
    </lineage>
</organism>
<dbReference type="InterPro" id="IPR003594">
    <property type="entry name" value="HATPase_dom"/>
</dbReference>
<dbReference type="InterPro" id="IPR036097">
    <property type="entry name" value="HisK_dim/P_sf"/>
</dbReference>
<dbReference type="PROSITE" id="PS50112">
    <property type="entry name" value="PAS"/>
    <property type="match status" value="1"/>
</dbReference>
<dbReference type="Pfam" id="PF13426">
    <property type="entry name" value="PAS_9"/>
    <property type="match status" value="1"/>
</dbReference>
<dbReference type="Gene3D" id="3.30.450.40">
    <property type="match status" value="1"/>
</dbReference>
<keyword evidence="3 11" id="KW-0597">Phosphoprotein</keyword>
<name>A0A956NJD1_UNCEI</name>
<dbReference type="SUPFAM" id="SSF52172">
    <property type="entry name" value="CheY-like"/>
    <property type="match status" value="1"/>
</dbReference>
<dbReference type="SMART" id="SM00387">
    <property type="entry name" value="HATPase_c"/>
    <property type="match status" value="1"/>
</dbReference>
<evidence type="ECO:0000256" key="12">
    <source>
        <dbReference type="SAM" id="Phobius"/>
    </source>
</evidence>
<evidence type="ECO:0000256" key="7">
    <source>
        <dbReference type="ARBA" id="ARBA00022840"/>
    </source>
</evidence>
<evidence type="ECO:0000256" key="1">
    <source>
        <dbReference type="ARBA" id="ARBA00000085"/>
    </source>
</evidence>
<evidence type="ECO:0000256" key="9">
    <source>
        <dbReference type="ARBA" id="ARBA00064003"/>
    </source>
</evidence>
<evidence type="ECO:0000259" key="13">
    <source>
        <dbReference type="PROSITE" id="PS50109"/>
    </source>
</evidence>
<dbReference type="SUPFAM" id="SSF55781">
    <property type="entry name" value="GAF domain-like"/>
    <property type="match status" value="1"/>
</dbReference>
<dbReference type="Pfam" id="PF00512">
    <property type="entry name" value="HisKA"/>
    <property type="match status" value="1"/>
</dbReference>
<evidence type="ECO:0000259" key="15">
    <source>
        <dbReference type="PROSITE" id="PS50112"/>
    </source>
</evidence>
<dbReference type="SUPFAM" id="SSF55785">
    <property type="entry name" value="PYP-like sensor domain (PAS domain)"/>
    <property type="match status" value="1"/>
</dbReference>
<dbReference type="PROSITE" id="PS50109">
    <property type="entry name" value="HIS_KIN"/>
    <property type="match status" value="1"/>
</dbReference>
<keyword evidence="7" id="KW-0067">ATP-binding</keyword>
<dbReference type="NCBIfam" id="TIGR00229">
    <property type="entry name" value="sensory_box"/>
    <property type="match status" value="1"/>
</dbReference>
<evidence type="ECO:0000256" key="10">
    <source>
        <dbReference type="ARBA" id="ARBA00068150"/>
    </source>
</evidence>
<dbReference type="Gene3D" id="1.10.287.130">
    <property type="match status" value="1"/>
</dbReference>
<dbReference type="InterPro" id="IPR000014">
    <property type="entry name" value="PAS"/>
</dbReference>
<comment type="caution">
    <text evidence="17">The sequence shown here is derived from an EMBL/GenBank/DDBJ whole genome shotgun (WGS) entry which is preliminary data.</text>
</comment>
<proteinExistence type="predicted"/>